<organism evidence="1 2">
    <name type="scientific">Ancylostoma ceylanicum</name>
    <dbReference type="NCBI Taxonomy" id="53326"/>
    <lineage>
        <taxon>Eukaryota</taxon>
        <taxon>Metazoa</taxon>
        <taxon>Ecdysozoa</taxon>
        <taxon>Nematoda</taxon>
        <taxon>Chromadorea</taxon>
        <taxon>Rhabditida</taxon>
        <taxon>Rhabditina</taxon>
        <taxon>Rhabditomorpha</taxon>
        <taxon>Strongyloidea</taxon>
        <taxon>Ancylostomatidae</taxon>
        <taxon>Ancylostomatinae</taxon>
        <taxon>Ancylostoma</taxon>
    </lineage>
</organism>
<evidence type="ECO:0000313" key="1">
    <source>
        <dbReference type="EMBL" id="EYB85938.1"/>
    </source>
</evidence>
<dbReference type="InterPro" id="IPR036397">
    <property type="entry name" value="RNaseH_sf"/>
</dbReference>
<reference evidence="2" key="1">
    <citation type="journal article" date="2015" name="Nat. Genet.">
        <title>The genome and transcriptome of the zoonotic hookworm Ancylostoma ceylanicum identify infection-specific gene families.</title>
        <authorList>
            <person name="Schwarz E.M."/>
            <person name="Hu Y."/>
            <person name="Antoshechkin I."/>
            <person name="Miller M.M."/>
            <person name="Sternberg P.W."/>
            <person name="Aroian R.V."/>
        </authorList>
    </citation>
    <scope>NUCLEOTIDE SEQUENCE</scope>
    <source>
        <strain evidence="2">HY135</strain>
    </source>
</reference>
<dbReference type="STRING" id="53326.A0A016S5L9"/>
<dbReference type="EMBL" id="JARK01001624">
    <property type="protein sequence ID" value="EYB85938.1"/>
    <property type="molecule type" value="Genomic_DNA"/>
</dbReference>
<dbReference type="AlphaFoldDB" id="A0A016S5L9"/>
<proteinExistence type="predicted"/>
<protein>
    <recommendedName>
        <fullName evidence="3">Integrase catalytic domain-containing protein</fullName>
    </recommendedName>
</protein>
<gene>
    <name evidence="1" type="primary">Acey_s0288.g1488</name>
    <name evidence="1" type="ORF">Y032_0288g1488</name>
</gene>
<dbReference type="GO" id="GO:0003676">
    <property type="term" value="F:nucleic acid binding"/>
    <property type="evidence" value="ECO:0007669"/>
    <property type="project" value="InterPro"/>
</dbReference>
<evidence type="ECO:0000313" key="2">
    <source>
        <dbReference type="Proteomes" id="UP000024635"/>
    </source>
</evidence>
<name>A0A016S5L9_9BILA</name>
<sequence length="160" mass="18276">MLRKKAHATTEWDKILPACVFAYNNTTAHESTGESPFFILHRFDTHVPWDAAESEGSKYAVDIDSYVQELAIATQIARQYAQEVNKKMRNRMKSVYDHDKRVCVEPSKVGERVYMMIPSEKQSSRDPKLVNPWEGPSRVLETSDNSAIVTLIKLTKTKSL</sequence>
<dbReference type="Proteomes" id="UP000024635">
    <property type="component" value="Unassembled WGS sequence"/>
</dbReference>
<dbReference type="Gene3D" id="3.30.420.10">
    <property type="entry name" value="Ribonuclease H-like superfamily/Ribonuclease H"/>
    <property type="match status" value="1"/>
</dbReference>
<accession>A0A016S5L9</accession>
<dbReference type="OrthoDB" id="5877084at2759"/>
<evidence type="ECO:0008006" key="3">
    <source>
        <dbReference type="Google" id="ProtNLM"/>
    </source>
</evidence>
<keyword evidence="2" id="KW-1185">Reference proteome</keyword>
<comment type="caution">
    <text evidence="1">The sequence shown here is derived from an EMBL/GenBank/DDBJ whole genome shotgun (WGS) entry which is preliminary data.</text>
</comment>